<dbReference type="AlphaFoldDB" id="A0A3P7IKD2"/>
<sequence length="77" mass="8934">MRELDYTAMKTLQFVAGLQNPTLLEVRLRMIHRDSQADYTSLTIEDLVNERENFAALQADSTEMEGTHDIHAVKRKR</sequence>
<name>A0A3P7IKD2_STRVU</name>
<protein>
    <submittedName>
        <fullName evidence="1">Uncharacterized protein</fullName>
    </submittedName>
</protein>
<reference evidence="1 2" key="1">
    <citation type="submission" date="2018-11" db="EMBL/GenBank/DDBJ databases">
        <authorList>
            <consortium name="Pathogen Informatics"/>
        </authorList>
    </citation>
    <scope>NUCLEOTIDE SEQUENCE [LARGE SCALE GENOMIC DNA]</scope>
</reference>
<keyword evidence="2" id="KW-1185">Reference proteome</keyword>
<dbReference type="Proteomes" id="UP000270094">
    <property type="component" value="Unassembled WGS sequence"/>
</dbReference>
<evidence type="ECO:0000313" key="2">
    <source>
        <dbReference type="Proteomes" id="UP000270094"/>
    </source>
</evidence>
<evidence type="ECO:0000313" key="1">
    <source>
        <dbReference type="EMBL" id="VDM73641.1"/>
    </source>
</evidence>
<organism evidence="1 2">
    <name type="scientific">Strongylus vulgaris</name>
    <name type="common">Blood worm</name>
    <dbReference type="NCBI Taxonomy" id="40348"/>
    <lineage>
        <taxon>Eukaryota</taxon>
        <taxon>Metazoa</taxon>
        <taxon>Ecdysozoa</taxon>
        <taxon>Nematoda</taxon>
        <taxon>Chromadorea</taxon>
        <taxon>Rhabditida</taxon>
        <taxon>Rhabditina</taxon>
        <taxon>Rhabditomorpha</taxon>
        <taxon>Strongyloidea</taxon>
        <taxon>Strongylidae</taxon>
        <taxon>Strongylus</taxon>
    </lineage>
</organism>
<dbReference type="EMBL" id="UYYB01031751">
    <property type="protein sequence ID" value="VDM73641.1"/>
    <property type="molecule type" value="Genomic_DNA"/>
</dbReference>
<accession>A0A3P7IKD2</accession>
<gene>
    <name evidence="1" type="ORF">SVUK_LOCUS8639</name>
</gene>
<dbReference type="OrthoDB" id="5868148at2759"/>
<proteinExistence type="predicted"/>